<dbReference type="eggNOG" id="ENOG502S35Q">
    <property type="taxonomic scope" value="Eukaryota"/>
</dbReference>
<comment type="catalytic activity">
    <reaction evidence="6">
        <text>a long chain fatty alcohol + a fatty acyl-CoA = a long-chain alcohol wax ester + CoA</text>
        <dbReference type="Rhea" id="RHEA:38443"/>
        <dbReference type="ChEBI" id="CHEBI:17135"/>
        <dbReference type="ChEBI" id="CHEBI:57287"/>
        <dbReference type="ChEBI" id="CHEBI:77636"/>
        <dbReference type="ChEBI" id="CHEBI:235323"/>
        <dbReference type="EC" id="2.3.1.75"/>
    </reaction>
</comment>
<dbReference type="GO" id="GO:0004144">
    <property type="term" value="F:diacylglycerol O-acyltransferase activity"/>
    <property type="evidence" value="ECO:0007669"/>
    <property type="project" value="UniProtKB-EC"/>
</dbReference>
<dbReference type="Pfam" id="PF06974">
    <property type="entry name" value="WS_DGAT_C"/>
    <property type="match status" value="1"/>
</dbReference>
<gene>
    <name evidence="11" type="ORF">NEMVEDRAFT_v1g206749</name>
</gene>
<protein>
    <submittedName>
        <fullName evidence="11">Uncharacterized protein</fullName>
    </submittedName>
</protein>
<dbReference type="InterPro" id="IPR004255">
    <property type="entry name" value="O-acyltransferase_WSD1_N"/>
</dbReference>
<dbReference type="Pfam" id="PF03007">
    <property type="entry name" value="WS_DGAT_cat"/>
    <property type="match status" value="1"/>
</dbReference>
<name>A7S4N5_NEMVE</name>
<dbReference type="KEGG" id="nve:5513086"/>
<proteinExistence type="inferred from homology"/>
<keyword evidence="3" id="KW-0808">Transferase</keyword>
<evidence type="ECO:0000256" key="6">
    <source>
        <dbReference type="ARBA" id="ARBA00047604"/>
    </source>
</evidence>
<evidence type="ECO:0000256" key="1">
    <source>
        <dbReference type="ARBA" id="ARBA00004771"/>
    </source>
</evidence>
<feature type="domain" description="O-acyltransferase WSD1 C-terminal" evidence="10">
    <location>
        <begin position="339"/>
        <end position="481"/>
    </location>
</feature>
<comment type="similarity">
    <text evidence="5">In the N-terminal section; belongs to the long-chain O-acyltransferase family.</text>
</comment>
<dbReference type="PANTHER" id="PTHR31650">
    <property type="entry name" value="O-ACYLTRANSFERASE (WSD1-LIKE) FAMILY PROTEIN"/>
    <property type="match status" value="1"/>
</dbReference>
<dbReference type="InterPro" id="IPR045034">
    <property type="entry name" value="O-acyltransferase_WSD1-like"/>
</dbReference>
<evidence type="ECO:0000259" key="9">
    <source>
        <dbReference type="Pfam" id="PF03007"/>
    </source>
</evidence>
<dbReference type="GO" id="GO:0005886">
    <property type="term" value="C:plasma membrane"/>
    <property type="evidence" value="ECO:0000318"/>
    <property type="project" value="GO_Central"/>
</dbReference>
<evidence type="ECO:0000256" key="2">
    <source>
        <dbReference type="ARBA" id="ARBA00005189"/>
    </source>
</evidence>
<evidence type="ECO:0000256" key="3">
    <source>
        <dbReference type="ARBA" id="ARBA00022679"/>
    </source>
</evidence>
<keyword evidence="4" id="KW-0012">Acyltransferase</keyword>
<keyword evidence="12" id="KW-1185">Reference proteome</keyword>
<evidence type="ECO:0000313" key="12">
    <source>
        <dbReference type="Proteomes" id="UP000001593"/>
    </source>
</evidence>
<comment type="catalytic activity">
    <reaction evidence="7">
        <text>an acyl-CoA + a 1,2-diacyl-sn-glycerol = a triacyl-sn-glycerol + CoA</text>
        <dbReference type="Rhea" id="RHEA:10868"/>
        <dbReference type="ChEBI" id="CHEBI:17815"/>
        <dbReference type="ChEBI" id="CHEBI:57287"/>
        <dbReference type="ChEBI" id="CHEBI:58342"/>
        <dbReference type="ChEBI" id="CHEBI:64615"/>
        <dbReference type="EC" id="2.3.1.20"/>
    </reaction>
</comment>
<dbReference type="UniPathway" id="UPA00282"/>
<dbReference type="OrthoDB" id="619536at2759"/>
<dbReference type="EMBL" id="DS469579">
    <property type="protein sequence ID" value="EDO41316.1"/>
    <property type="molecule type" value="Genomic_DNA"/>
</dbReference>
<dbReference type="GO" id="GO:0047196">
    <property type="term" value="F:long-chain-alcohol O-fatty-acyltransferase activity"/>
    <property type="evidence" value="ECO:0007669"/>
    <property type="project" value="UniProtKB-EC"/>
</dbReference>
<dbReference type="InterPro" id="IPR009721">
    <property type="entry name" value="O-acyltransferase_WSD1_C"/>
</dbReference>
<feature type="domain" description="O-acyltransferase WSD1-like N-terminal" evidence="9">
    <location>
        <begin position="105"/>
        <end position="229"/>
    </location>
</feature>
<evidence type="ECO:0000313" key="11">
    <source>
        <dbReference type="EMBL" id="EDO41316.1"/>
    </source>
</evidence>
<evidence type="ECO:0000259" key="10">
    <source>
        <dbReference type="Pfam" id="PF06974"/>
    </source>
</evidence>
<evidence type="ECO:0000256" key="5">
    <source>
        <dbReference type="ARBA" id="ARBA00024360"/>
    </source>
</evidence>
<dbReference type="AlphaFoldDB" id="A7S4N5"/>
<dbReference type="PANTHER" id="PTHR31650:SF1">
    <property type="entry name" value="WAX ESTER SYNTHASE_DIACYLGLYCEROL ACYLTRANSFERASE 4-RELATED"/>
    <property type="match status" value="1"/>
</dbReference>
<reference evidence="11 12" key="1">
    <citation type="journal article" date="2007" name="Science">
        <title>Sea anemone genome reveals ancestral eumetazoan gene repertoire and genomic organization.</title>
        <authorList>
            <person name="Putnam N.H."/>
            <person name="Srivastava M."/>
            <person name="Hellsten U."/>
            <person name="Dirks B."/>
            <person name="Chapman J."/>
            <person name="Salamov A."/>
            <person name="Terry A."/>
            <person name="Shapiro H."/>
            <person name="Lindquist E."/>
            <person name="Kapitonov V.V."/>
            <person name="Jurka J."/>
            <person name="Genikhovich G."/>
            <person name="Grigoriev I.V."/>
            <person name="Lucas S.M."/>
            <person name="Steele R.E."/>
            <person name="Finnerty J.R."/>
            <person name="Technau U."/>
            <person name="Martindale M.Q."/>
            <person name="Rokhsar D.S."/>
        </authorList>
    </citation>
    <scope>NUCLEOTIDE SEQUENCE [LARGE SCALE GENOMIC DNA]</scope>
    <source>
        <strain evidence="12">CH2 X CH6</strain>
    </source>
</reference>
<sequence length="490" mass="55258">MTNYLRYLRKLPAFIYGTLCICAILVWTAVAILTLPFYFLFRVFKWTQAAVVSYYKLGLILASEDVPFLHESVTNRNFINGLFVINGKPDIDKLRALVMERVICNAEPSYARMKKRVVKKYGRYVWQDEDEFDISRHVKFYDGPFPCNEEELKAILGELSSEPMPEDISPWMFQVMSYNTSKEKFAICIRIHHALGDGFALVGLIARLVDRKPELLRVQKPVPTPCEKQKGLWKTLLTGPLALLSVAIASSTNNPLLVKKMSGEKCFAWTKPLDLALVKAIKLRTGTTVNDVLSACLAGALRRYLKSEGLDEPGDMQIAVSINTRSPHKLSRESIPLENHTTGILWSLPVGTDDPVQRIYETKTRMDDMKTSSDWKIFGFIFNYVVGNLPEFLGRFSSYSLSRHCCLILSNVPGPLSSLEMSGNEVETVIAWPPLMSDTSMSVAVFSYAGTLRMSVMTDKAVMSDPSILTEHFIAEFNEMQHRVMASCGR</sequence>
<dbReference type="PhylomeDB" id="A7S4N5"/>
<evidence type="ECO:0000256" key="4">
    <source>
        <dbReference type="ARBA" id="ARBA00023315"/>
    </source>
</evidence>
<dbReference type="GO" id="GO:0008374">
    <property type="term" value="F:O-acyltransferase activity"/>
    <property type="evidence" value="ECO:0000318"/>
    <property type="project" value="GO_Central"/>
</dbReference>
<evidence type="ECO:0000256" key="8">
    <source>
        <dbReference type="SAM" id="Phobius"/>
    </source>
</evidence>
<keyword evidence="8" id="KW-1133">Transmembrane helix</keyword>
<evidence type="ECO:0000256" key="7">
    <source>
        <dbReference type="ARBA" id="ARBA00048109"/>
    </source>
</evidence>
<organism evidence="11 12">
    <name type="scientific">Nematostella vectensis</name>
    <name type="common">Starlet sea anemone</name>
    <dbReference type="NCBI Taxonomy" id="45351"/>
    <lineage>
        <taxon>Eukaryota</taxon>
        <taxon>Metazoa</taxon>
        <taxon>Cnidaria</taxon>
        <taxon>Anthozoa</taxon>
        <taxon>Hexacorallia</taxon>
        <taxon>Actiniaria</taxon>
        <taxon>Edwardsiidae</taxon>
        <taxon>Nematostella</taxon>
    </lineage>
</organism>
<dbReference type="InParanoid" id="A7S4N5"/>
<keyword evidence="8" id="KW-0812">Transmembrane</keyword>
<dbReference type="GO" id="GO:0019432">
    <property type="term" value="P:triglyceride biosynthetic process"/>
    <property type="evidence" value="ECO:0000318"/>
    <property type="project" value="GO_Central"/>
</dbReference>
<dbReference type="STRING" id="45351.A7S4N5"/>
<comment type="pathway">
    <text evidence="2">Lipid metabolism.</text>
</comment>
<dbReference type="HOGENOM" id="CLU_024186_3_1_1"/>
<feature type="transmembrane region" description="Helical" evidence="8">
    <location>
        <begin position="13"/>
        <end position="41"/>
    </location>
</feature>
<dbReference type="Proteomes" id="UP000001593">
    <property type="component" value="Unassembled WGS sequence"/>
</dbReference>
<keyword evidence="8" id="KW-0472">Membrane</keyword>
<comment type="pathway">
    <text evidence="1">Glycerolipid metabolism; triacylglycerol biosynthesis.</text>
</comment>
<dbReference type="OMA" id="TAWLRMD"/>
<accession>A7S4N5</accession>